<evidence type="ECO:0000313" key="9">
    <source>
        <dbReference type="Proteomes" id="UP001526147"/>
    </source>
</evidence>
<evidence type="ECO:0000256" key="3">
    <source>
        <dbReference type="ARBA" id="ARBA00023136"/>
    </source>
</evidence>
<name>A0ABT3DC83_9BACI</name>
<accession>A0ABT3DC83</accession>
<dbReference type="Proteomes" id="UP001526147">
    <property type="component" value="Unassembled WGS sequence"/>
</dbReference>
<evidence type="ECO:0000256" key="1">
    <source>
        <dbReference type="ARBA" id="ARBA00022475"/>
    </source>
</evidence>
<evidence type="ECO:0000313" key="8">
    <source>
        <dbReference type="EMBL" id="MCV9884552.1"/>
    </source>
</evidence>
<keyword evidence="2 7" id="KW-0732">Signal</keyword>
<evidence type="ECO:0000256" key="4">
    <source>
        <dbReference type="ARBA" id="ARBA00023139"/>
    </source>
</evidence>
<gene>
    <name evidence="8" type="ORF">OIH86_02685</name>
</gene>
<organism evidence="8 9">
    <name type="scientific">Metabacillus halosaccharovorans</name>
    <dbReference type="NCBI Taxonomy" id="930124"/>
    <lineage>
        <taxon>Bacteria</taxon>
        <taxon>Bacillati</taxon>
        <taxon>Bacillota</taxon>
        <taxon>Bacilli</taxon>
        <taxon>Bacillales</taxon>
        <taxon>Bacillaceae</taxon>
        <taxon>Metabacillus</taxon>
    </lineage>
</organism>
<dbReference type="EMBL" id="JAOYEY010000020">
    <property type="protein sequence ID" value="MCV9884552.1"/>
    <property type="molecule type" value="Genomic_DNA"/>
</dbReference>
<dbReference type="InterPro" id="IPR006059">
    <property type="entry name" value="SBP"/>
</dbReference>
<keyword evidence="9" id="KW-1185">Reference proteome</keyword>
<reference evidence="8 9" key="1">
    <citation type="submission" date="2022-10" db="EMBL/GenBank/DDBJ databases">
        <title>Draft genome assembly of moderately radiation resistant bacterium Metabacillus halosaccharovorans.</title>
        <authorList>
            <person name="Pal S."/>
            <person name="Gopinathan A."/>
        </authorList>
    </citation>
    <scope>NUCLEOTIDE SEQUENCE [LARGE SCALE GENOMIC DNA]</scope>
    <source>
        <strain evidence="8 9">VITHBRA001</strain>
    </source>
</reference>
<evidence type="ECO:0000256" key="2">
    <source>
        <dbReference type="ARBA" id="ARBA00022729"/>
    </source>
</evidence>
<dbReference type="Gene3D" id="3.40.190.10">
    <property type="entry name" value="Periplasmic binding protein-like II"/>
    <property type="match status" value="1"/>
</dbReference>
<keyword evidence="5" id="KW-0449">Lipoprotein</keyword>
<evidence type="ECO:0000256" key="5">
    <source>
        <dbReference type="ARBA" id="ARBA00023288"/>
    </source>
</evidence>
<protein>
    <submittedName>
        <fullName evidence="8">Extracellular solute-binding protein</fullName>
    </submittedName>
</protein>
<dbReference type="InterPro" id="IPR050490">
    <property type="entry name" value="Bact_solute-bd_prot1"/>
</dbReference>
<proteinExistence type="predicted"/>
<feature type="signal peptide" evidence="7">
    <location>
        <begin position="1"/>
        <end position="21"/>
    </location>
</feature>
<keyword evidence="3" id="KW-0472">Membrane</keyword>
<dbReference type="PROSITE" id="PS51257">
    <property type="entry name" value="PROKAR_LIPOPROTEIN"/>
    <property type="match status" value="1"/>
</dbReference>
<dbReference type="PANTHER" id="PTHR43649">
    <property type="entry name" value="ARABINOSE-BINDING PROTEIN-RELATED"/>
    <property type="match status" value="1"/>
</dbReference>
<feature type="region of interest" description="Disordered" evidence="6">
    <location>
        <begin position="28"/>
        <end position="50"/>
    </location>
</feature>
<keyword evidence="4" id="KW-0564">Palmitate</keyword>
<comment type="caution">
    <text evidence="8">The sequence shown here is derived from an EMBL/GenBank/DDBJ whole genome shotgun (WGS) entry which is preliminary data.</text>
</comment>
<dbReference type="Pfam" id="PF01547">
    <property type="entry name" value="SBP_bac_1"/>
    <property type="match status" value="1"/>
</dbReference>
<feature type="chain" id="PRO_5045249209" evidence="7">
    <location>
        <begin position="22"/>
        <end position="438"/>
    </location>
</feature>
<evidence type="ECO:0000256" key="7">
    <source>
        <dbReference type="SAM" id="SignalP"/>
    </source>
</evidence>
<dbReference type="RefSeq" id="WP_264141506.1">
    <property type="nucleotide sequence ID" value="NZ_JAOYEY010000020.1"/>
</dbReference>
<evidence type="ECO:0000256" key="6">
    <source>
        <dbReference type="SAM" id="MobiDB-lite"/>
    </source>
</evidence>
<feature type="compositionally biased region" description="Polar residues" evidence="6">
    <location>
        <begin position="31"/>
        <end position="40"/>
    </location>
</feature>
<sequence length="438" mass="48663">MKRFKLLNLVFVLGLVLGLLAACSGADETKTNGSSDNGATANGEPKNPEDFKGELTIWTFFGQVEQMAEKFEEKYPNVKVKVSVFPGDQYQTKLMNAINTKTDVPDIFDLERGYMGKFINQPFVANLSEMGADDLVKDYIPYVKELGVAEDGSVRAISDHSSPGAFWYHRDLAKEYLGTDDPAKVSEMVSSWDKVVELGKKVEKESNGEVHLVSHFSDVYNVEKSNPEMWDKDGKLNVDPAWEEIFNSMKSIREEGVDAKLGFFSGGWGDALNEGGVIMFANPAWAGFMVDNEGGAAKGKYGLAQTPSGYYEGGTYRSIYEGSENKELAYEFVKFIASEEWQQYNLEETGNMPALATVYEKNQGAFTSEIFGDQKILEAYYELVKSIPPHKATGDNQAISQLWYEAAAEAIDSDESYKDALKDFKASVKNGYPEIDTK</sequence>
<dbReference type="SUPFAM" id="SSF53850">
    <property type="entry name" value="Periplasmic binding protein-like II"/>
    <property type="match status" value="1"/>
</dbReference>
<dbReference type="PANTHER" id="PTHR43649:SF33">
    <property type="entry name" value="POLYGALACTURONAN_RHAMNOGALACTURONAN-BINDING PROTEIN YTCQ"/>
    <property type="match status" value="1"/>
</dbReference>
<keyword evidence="1" id="KW-1003">Cell membrane</keyword>